<keyword evidence="9" id="KW-0119">Carbohydrate metabolism</keyword>
<evidence type="ECO:0000256" key="7">
    <source>
        <dbReference type="ARBA" id="ARBA00023027"/>
    </source>
</evidence>
<comment type="similarity">
    <text evidence="4">Belongs to the NAD(P)-dependent epimerase/dehydratase family.</text>
</comment>
<evidence type="ECO:0000256" key="11">
    <source>
        <dbReference type="ARBA" id="ARBA00033067"/>
    </source>
</evidence>
<dbReference type="PANTHER" id="PTHR43725">
    <property type="entry name" value="UDP-GLUCOSE 4-EPIMERASE"/>
    <property type="match status" value="1"/>
</dbReference>
<dbReference type="SUPFAM" id="SSF51735">
    <property type="entry name" value="NAD(P)-binding Rossmann-fold domains"/>
    <property type="match status" value="1"/>
</dbReference>
<dbReference type="UniPathway" id="UPA00214"/>
<comment type="cofactor">
    <cofactor evidence="2">
        <name>NAD(+)</name>
        <dbReference type="ChEBI" id="CHEBI:57540"/>
    </cofactor>
</comment>
<proteinExistence type="inferred from homology"/>
<evidence type="ECO:0000256" key="3">
    <source>
        <dbReference type="ARBA" id="ARBA00004947"/>
    </source>
</evidence>
<dbReference type="InterPro" id="IPR005886">
    <property type="entry name" value="UDP_G4E"/>
</dbReference>
<dbReference type="AlphaFoldDB" id="A0A1G1W5B6"/>
<evidence type="ECO:0000313" key="14">
    <source>
        <dbReference type="Proteomes" id="UP000176631"/>
    </source>
</evidence>
<organism evidence="13 14">
    <name type="scientific">Candidatus Woykebacteria bacterium RBG_13_40_15</name>
    <dbReference type="NCBI Taxonomy" id="1802593"/>
    <lineage>
        <taxon>Bacteria</taxon>
        <taxon>Candidatus Woykeibacteriota</taxon>
    </lineage>
</organism>
<dbReference type="Gene3D" id="3.40.50.720">
    <property type="entry name" value="NAD(P)-binding Rossmann-like Domain"/>
    <property type="match status" value="1"/>
</dbReference>
<sequence>MKILVTGGAGFIGSHVTKQLLDQSHGVVVYDNLSRGFKKLVDERAEFVLGDLSEKEKLTEALKNIDAIIHMAALIIVPESVEKPDLYWENNVVGSKILLEAMREAGVKKLIFSSSACVYGEPDKLPITEESVIKKAANPYGQTKIEMEKLIEKEHENSGLNAVILRYFNPYGPNELHSPETHAIPNFILSTLNRKPIPLYWNGEQIRDFIYVEDLASAHTAVLSLGGLNIFNVGTGFGTKVIDVVKKIFEIVGYSVPIKNLGERVGDAPSLYTAAEKIKNAISWQSKTTLDQGLEKTIKFFKTF</sequence>
<dbReference type="EC" id="5.1.3.2" evidence="5"/>
<evidence type="ECO:0000256" key="5">
    <source>
        <dbReference type="ARBA" id="ARBA00013189"/>
    </source>
</evidence>
<evidence type="ECO:0000256" key="6">
    <source>
        <dbReference type="ARBA" id="ARBA00018569"/>
    </source>
</evidence>
<evidence type="ECO:0000313" key="13">
    <source>
        <dbReference type="EMBL" id="OGY22876.1"/>
    </source>
</evidence>
<dbReference type="Gene3D" id="3.90.25.10">
    <property type="entry name" value="UDP-galactose 4-epimerase, domain 1"/>
    <property type="match status" value="1"/>
</dbReference>
<dbReference type="STRING" id="1802593.A2172_02960"/>
<dbReference type="PANTHER" id="PTHR43725:SF53">
    <property type="entry name" value="UDP-ARABINOSE 4-EPIMERASE 1"/>
    <property type="match status" value="1"/>
</dbReference>
<dbReference type="EMBL" id="MHCP01000030">
    <property type="protein sequence ID" value="OGY22876.1"/>
    <property type="molecule type" value="Genomic_DNA"/>
</dbReference>
<evidence type="ECO:0000256" key="9">
    <source>
        <dbReference type="ARBA" id="ARBA00023277"/>
    </source>
</evidence>
<evidence type="ECO:0000256" key="4">
    <source>
        <dbReference type="ARBA" id="ARBA00007637"/>
    </source>
</evidence>
<dbReference type="GO" id="GO:0003978">
    <property type="term" value="F:UDP-glucose 4-epimerase activity"/>
    <property type="evidence" value="ECO:0007669"/>
    <property type="project" value="UniProtKB-EC"/>
</dbReference>
<gene>
    <name evidence="13" type="ORF">A2172_02960</name>
</gene>
<protein>
    <recommendedName>
        <fullName evidence="6">UDP-glucose 4-epimerase</fullName>
        <ecNumber evidence="5">5.1.3.2</ecNumber>
    </recommendedName>
    <alternativeName>
        <fullName evidence="11">Galactowaldenase</fullName>
    </alternativeName>
    <alternativeName>
        <fullName evidence="10">UDP-galactose 4-epimerase</fullName>
    </alternativeName>
</protein>
<comment type="caution">
    <text evidence="13">The sequence shown here is derived from an EMBL/GenBank/DDBJ whole genome shotgun (WGS) entry which is preliminary data.</text>
</comment>
<reference evidence="13 14" key="1">
    <citation type="journal article" date="2016" name="Nat. Commun.">
        <title>Thousands of microbial genomes shed light on interconnected biogeochemical processes in an aquifer system.</title>
        <authorList>
            <person name="Anantharaman K."/>
            <person name="Brown C.T."/>
            <person name="Hug L.A."/>
            <person name="Sharon I."/>
            <person name="Castelle C.J."/>
            <person name="Probst A.J."/>
            <person name="Thomas B.C."/>
            <person name="Singh A."/>
            <person name="Wilkins M.J."/>
            <person name="Karaoz U."/>
            <person name="Brodie E.L."/>
            <person name="Williams K.H."/>
            <person name="Hubbard S.S."/>
            <person name="Banfield J.F."/>
        </authorList>
    </citation>
    <scope>NUCLEOTIDE SEQUENCE [LARGE SCALE GENOMIC DNA]</scope>
</reference>
<name>A0A1G1W5B6_9BACT</name>
<feature type="domain" description="NAD-dependent epimerase/dehydratase" evidence="12">
    <location>
        <begin position="3"/>
        <end position="234"/>
    </location>
</feature>
<comment type="pathway">
    <text evidence="3">Carbohydrate metabolism; galactose metabolism.</text>
</comment>
<dbReference type="Proteomes" id="UP000176631">
    <property type="component" value="Unassembled WGS sequence"/>
</dbReference>
<evidence type="ECO:0000259" key="12">
    <source>
        <dbReference type="Pfam" id="PF01370"/>
    </source>
</evidence>
<accession>A0A1G1W5B6</accession>
<evidence type="ECO:0000256" key="10">
    <source>
        <dbReference type="ARBA" id="ARBA00031367"/>
    </source>
</evidence>
<dbReference type="Pfam" id="PF01370">
    <property type="entry name" value="Epimerase"/>
    <property type="match status" value="1"/>
</dbReference>
<dbReference type="NCBIfam" id="TIGR01179">
    <property type="entry name" value="galE"/>
    <property type="match status" value="1"/>
</dbReference>
<evidence type="ECO:0000256" key="8">
    <source>
        <dbReference type="ARBA" id="ARBA00023235"/>
    </source>
</evidence>
<dbReference type="InterPro" id="IPR001509">
    <property type="entry name" value="Epimerase_deHydtase"/>
</dbReference>
<keyword evidence="8" id="KW-0413">Isomerase</keyword>
<evidence type="ECO:0000256" key="1">
    <source>
        <dbReference type="ARBA" id="ARBA00000083"/>
    </source>
</evidence>
<comment type="catalytic activity">
    <reaction evidence="1">
        <text>UDP-alpha-D-glucose = UDP-alpha-D-galactose</text>
        <dbReference type="Rhea" id="RHEA:22168"/>
        <dbReference type="ChEBI" id="CHEBI:58885"/>
        <dbReference type="ChEBI" id="CHEBI:66914"/>
        <dbReference type="EC" id="5.1.3.2"/>
    </reaction>
</comment>
<evidence type="ECO:0000256" key="2">
    <source>
        <dbReference type="ARBA" id="ARBA00001911"/>
    </source>
</evidence>
<dbReference type="GO" id="GO:0006012">
    <property type="term" value="P:galactose metabolic process"/>
    <property type="evidence" value="ECO:0007669"/>
    <property type="project" value="UniProtKB-UniPathway"/>
</dbReference>
<keyword evidence="7" id="KW-0520">NAD</keyword>
<dbReference type="InterPro" id="IPR036291">
    <property type="entry name" value="NAD(P)-bd_dom_sf"/>
</dbReference>